<proteinExistence type="predicted"/>
<sequence length="73" mass="8296">MSQLHESEQMPTSRKITKLYVKLMCVLQMIIQAVNHLAICVQLRNPANEKGMNVYYTADCSEQTSRSAIHDAL</sequence>
<dbReference type="AlphaFoldDB" id="A0AAN9YBB0"/>
<reference evidence="1 2" key="1">
    <citation type="submission" date="2024-03" db="EMBL/GenBank/DDBJ databases">
        <title>Adaptation during the transition from Ophiocordyceps entomopathogen to insect associate is accompanied by gene loss and intensified selection.</title>
        <authorList>
            <person name="Ward C.M."/>
            <person name="Onetto C.A."/>
            <person name="Borneman A.R."/>
        </authorList>
    </citation>
    <scope>NUCLEOTIDE SEQUENCE [LARGE SCALE GENOMIC DNA]</scope>
    <source>
        <strain evidence="1">AWRI1</strain>
        <tissue evidence="1">Single Adult Female</tissue>
    </source>
</reference>
<protein>
    <submittedName>
        <fullName evidence="1">Uncharacterized protein</fullName>
    </submittedName>
</protein>
<gene>
    <name evidence="1" type="ORF">V9T40_007082</name>
</gene>
<evidence type="ECO:0000313" key="1">
    <source>
        <dbReference type="EMBL" id="KAK7605224.1"/>
    </source>
</evidence>
<dbReference type="EMBL" id="JBBCAQ010000002">
    <property type="protein sequence ID" value="KAK7605224.1"/>
    <property type="molecule type" value="Genomic_DNA"/>
</dbReference>
<organism evidence="1 2">
    <name type="scientific">Parthenolecanium corni</name>
    <dbReference type="NCBI Taxonomy" id="536013"/>
    <lineage>
        <taxon>Eukaryota</taxon>
        <taxon>Metazoa</taxon>
        <taxon>Ecdysozoa</taxon>
        <taxon>Arthropoda</taxon>
        <taxon>Hexapoda</taxon>
        <taxon>Insecta</taxon>
        <taxon>Pterygota</taxon>
        <taxon>Neoptera</taxon>
        <taxon>Paraneoptera</taxon>
        <taxon>Hemiptera</taxon>
        <taxon>Sternorrhyncha</taxon>
        <taxon>Coccoidea</taxon>
        <taxon>Coccidae</taxon>
        <taxon>Parthenolecanium</taxon>
    </lineage>
</organism>
<evidence type="ECO:0000313" key="2">
    <source>
        <dbReference type="Proteomes" id="UP001367676"/>
    </source>
</evidence>
<accession>A0AAN9YBB0</accession>
<keyword evidence="2" id="KW-1185">Reference proteome</keyword>
<dbReference type="Proteomes" id="UP001367676">
    <property type="component" value="Unassembled WGS sequence"/>
</dbReference>
<name>A0AAN9YBB0_9HEMI</name>
<comment type="caution">
    <text evidence="1">The sequence shown here is derived from an EMBL/GenBank/DDBJ whole genome shotgun (WGS) entry which is preliminary data.</text>
</comment>